<dbReference type="GO" id="GO:0005886">
    <property type="term" value="C:plasma membrane"/>
    <property type="evidence" value="ECO:0007669"/>
    <property type="project" value="UniProtKB-SubCell"/>
</dbReference>
<comment type="similarity">
    <text evidence="2">Belongs to the G-protein coupled receptor 1 family.</text>
</comment>
<evidence type="ECO:0000256" key="7">
    <source>
        <dbReference type="ARBA" id="ARBA00023136"/>
    </source>
</evidence>
<dbReference type="GO" id="GO:0051378">
    <property type="term" value="F:serotonin binding"/>
    <property type="evidence" value="ECO:0007669"/>
    <property type="project" value="TreeGrafter"/>
</dbReference>
<dbReference type="Proteomes" id="UP000479000">
    <property type="component" value="Unassembled WGS sequence"/>
</dbReference>
<dbReference type="GO" id="GO:0004993">
    <property type="term" value="F:G protein-coupled serotonin receptor activity"/>
    <property type="evidence" value="ECO:0007669"/>
    <property type="project" value="TreeGrafter"/>
</dbReference>
<dbReference type="Gene3D" id="1.20.1070.10">
    <property type="entry name" value="Rhodopsin 7-helix transmembrane proteins"/>
    <property type="match status" value="1"/>
</dbReference>
<evidence type="ECO:0000256" key="4">
    <source>
        <dbReference type="ARBA" id="ARBA00022692"/>
    </source>
</evidence>
<organism evidence="12 13">
    <name type="scientific">Nesidiocoris tenuis</name>
    <dbReference type="NCBI Taxonomy" id="355587"/>
    <lineage>
        <taxon>Eukaryota</taxon>
        <taxon>Metazoa</taxon>
        <taxon>Ecdysozoa</taxon>
        <taxon>Arthropoda</taxon>
        <taxon>Hexapoda</taxon>
        <taxon>Insecta</taxon>
        <taxon>Pterygota</taxon>
        <taxon>Neoptera</taxon>
        <taxon>Paraneoptera</taxon>
        <taxon>Hemiptera</taxon>
        <taxon>Heteroptera</taxon>
        <taxon>Panheteroptera</taxon>
        <taxon>Cimicomorpha</taxon>
        <taxon>Miridae</taxon>
        <taxon>Dicyphina</taxon>
        <taxon>Nesidiocoris</taxon>
    </lineage>
</organism>
<dbReference type="PRINTS" id="PR00237">
    <property type="entry name" value="GPCRRHODOPSN"/>
</dbReference>
<dbReference type="PROSITE" id="PS50262">
    <property type="entry name" value="G_PROTEIN_RECEP_F1_2"/>
    <property type="match status" value="1"/>
</dbReference>
<dbReference type="InterPro" id="IPR013087">
    <property type="entry name" value="Znf_C2H2_type"/>
</dbReference>
<dbReference type="GO" id="GO:0007268">
    <property type="term" value="P:chemical synaptic transmission"/>
    <property type="evidence" value="ECO:0007669"/>
    <property type="project" value="TreeGrafter"/>
</dbReference>
<comment type="subcellular location">
    <subcellularLocation>
        <location evidence="1">Cell membrane</location>
        <topology evidence="1">Multi-pass membrane protein</topology>
    </subcellularLocation>
</comment>
<keyword evidence="8" id="KW-0675">Receptor</keyword>
<dbReference type="AlphaFoldDB" id="A0A6H5H448"/>
<dbReference type="GO" id="GO:0030594">
    <property type="term" value="F:neurotransmitter receptor activity"/>
    <property type="evidence" value="ECO:0007669"/>
    <property type="project" value="TreeGrafter"/>
</dbReference>
<dbReference type="GO" id="GO:0007187">
    <property type="term" value="P:G protein-coupled receptor signaling pathway, coupled to cyclic nucleotide second messenger"/>
    <property type="evidence" value="ECO:0007669"/>
    <property type="project" value="TreeGrafter"/>
</dbReference>
<dbReference type="SUPFAM" id="SSF53850">
    <property type="entry name" value="Periplasmic binding protein-like II"/>
    <property type="match status" value="1"/>
</dbReference>
<keyword evidence="7 10" id="KW-0472">Membrane</keyword>
<dbReference type="PROSITE" id="PS00028">
    <property type="entry name" value="ZINC_FINGER_C2H2_1"/>
    <property type="match status" value="1"/>
</dbReference>
<dbReference type="GO" id="GO:0045202">
    <property type="term" value="C:synapse"/>
    <property type="evidence" value="ECO:0007669"/>
    <property type="project" value="GOC"/>
</dbReference>
<name>A0A6H5H448_9HEMI</name>
<proteinExistence type="inferred from homology"/>
<keyword evidence="13" id="KW-1185">Reference proteome</keyword>
<evidence type="ECO:0000313" key="12">
    <source>
        <dbReference type="EMBL" id="CAB0010810.1"/>
    </source>
</evidence>
<dbReference type="Gene3D" id="3.40.190.10">
    <property type="entry name" value="Periplasmic binding protein-like II"/>
    <property type="match status" value="1"/>
</dbReference>
<dbReference type="EMBL" id="CADCXU010023302">
    <property type="protein sequence ID" value="CAB0010810.1"/>
    <property type="molecule type" value="Genomic_DNA"/>
</dbReference>
<accession>A0A6H5H448</accession>
<evidence type="ECO:0000256" key="1">
    <source>
        <dbReference type="ARBA" id="ARBA00004651"/>
    </source>
</evidence>
<keyword evidence="4 10" id="KW-0812">Transmembrane</keyword>
<evidence type="ECO:0000256" key="6">
    <source>
        <dbReference type="ARBA" id="ARBA00023040"/>
    </source>
</evidence>
<evidence type="ECO:0000256" key="3">
    <source>
        <dbReference type="ARBA" id="ARBA00022475"/>
    </source>
</evidence>
<dbReference type="PANTHER" id="PTHR24247:SF228">
    <property type="entry name" value="5-HYDROXYTRYPTAMINE (SEROTONIN) RECEPTOR 2A, ISOFORM B"/>
    <property type="match status" value="1"/>
</dbReference>
<keyword evidence="5 10" id="KW-1133">Transmembrane helix</keyword>
<dbReference type="GO" id="GO:0030425">
    <property type="term" value="C:dendrite"/>
    <property type="evidence" value="ECO:0007669"/>
    <property type="project" value="TreeGrafter"/>
</dbReference>
<dbReference type="OrthoDB" id="5859976at2759"/>
<dbReference type="Pfam" id="PF00001">
    <property type="entry name" value="7tm_1"/>
    <property type="match status" value="1"/>
</dbReference>
<evidence type="ECO:0000259" key="11">
    <source>
        <dbReference type="PROSITE" id="PS50262"/>
    </source>
</evidence>
<feature type="domain" description="G-protein coupled receptors family 1 profile" evidence="11">
    <location>
        <begin position="134"/>
        <end position="207"/>
    </location>
</feature>
<dbReference type="GO" id="GO:0007210">
    <property type="term" value="P:serotonin receptor signaling pathway"/>
    <property type="evidence" value="ECO:0007669"/>
    <property type="project" value="TreeGrafter"/>
</dbReference>
<evidence type="ECO:0000256" key="10">
    <source>
        <dbReference type="SAM" id="Phobius"/>
    </source>
</evidence>
<evidence type="ECO:0000256" key="9">
    <source>
        <dbReference type="ARBA" id="ARBA00023224"/>
    </source>
</evidence>
<dbReference type="PANTHER" id="PTHR24247">
    <property type="entry name" value="5-HYDROXYTRYPTAMINE RECEPTOR"/>
    <property type="match status" value="1"/>
</dbReference>
<evidence type="ECO:0000313" key="13">
    <source>
        <dbReference type="Proteomes" id="UP000479000"/>
    </source>
</evidence>
<protein>
    <recommendedName>
        <fullName evidence="11">G-protein coupled receptors family 1 profile domain-containing protein</fullName>
    </recommendedName>
</protein>
<gene>
    <name evidence="12" type="ORF">NTEN_LOCUS15809</name>
</gene>
<dbReference type="InterPro" id="IPR017452">
    <property type="entry name" value="GPCR_Rhodpsn_7TM"/>
</dbReference>
<evidence type="ECO:0000256" key="8">
    <source>
        <dbReference type="ARBA" id="ARBA00023170"/>
    </source>
</evidence>
<feature type="transmembrane region" description="Helical" evidence="10">
    <location>
        <begin position="154"/>
        <end position="176"/>
    </location>
</feature>
<keyword evidence="6" id="KW-0297">G-protein coupled receptor</keyword>
<evidence type="ECO:0000256" key="2">
    <source>
        <dbReference type="ARBA" id="ARBA00010663"/>
    </source>
</evidence>
<keyword evidence="9" id="KW-0807">Transducer</keyword>
<dbReference type="SUPFAM" id="SSF81321">
    <property type="entry name" value="Family A G protein-coupled receptor-like"/>
    <property type="match status" value="1"/>
</dbReference>
<evidence type="ECO:0000256" key="5">
    <source>
        <dbReference type="ARBA" id="ARBA00022989"/>
    </source>
</evidence>
<dbReference type="FunFam" id="1.20.1070.10:FF:000367">
    <property type="entry name" value="Serotonin receptor 5-HT2 subtype"/>
    <property type="match status" value="1"/>
</dbReference>
<keyword evidence="3" id="KW-1003">Cell membrane</keyword>
<sequence length="470" mass="53218">MWTLVTRANKVQAAPIRPSAADSCYSERTSVRNAPIPSIGAIAHSIILTKHTQCAWSTLMEYTHGCPYYPQPPWSVSEQSFINGPDGVMDRSTQTPESISKETRNCRIKTLKLQLNVTPPTLNLRLGTRFLASRSKRQTMAANVVATEQKASKVLGVVFFTFVLCWAPFFILNILFAACPSCSVPPHVVDVCLWLGYVSSTINPIIYTIFNRTFRAAFIRLLMCKCHRWSRPARYRSMMEARGGGSALPLALSLQVPAAWTRCTAPSVKARKICLTKLTNLTNLSNTHSMDYTYGAEIEIFNEITETLNITVEWHVMKDLKVQTMFFNTKKWYMDPITQQGKPTSVDVAFCGLTLSHKKMLIGALDMSEPLILLCFQFLVPRPKTVQVIQNWEAAPFNSCPSSCWVMYRNRRSPKAHQDSYLHQEEIPDFILDKFEVANDCFIDYYLGFAFREGSVFSPAFNKYVPFTSI</sequence>
<dbReference type="InterPro" id="IPR000276">
    <property type="entry name" value="GPCR_Rhodpsn"/>
</dbReference>
<reference evidence="12 13" key="1">
    <citation type="submission" date="2020-02" db="EMBL/GenBank/DDBJ databases">
        <authorList>
            <person name="Ferguson B K."/>
        </authorList>
    </citation>
    <scope>NUCLEOTIDE SEQUENCE [LARGE SCALE GENOMIC DNA]</scope>
</reference>